<proteinExistence type="predicted"/>
<dbReference type="PRINTS" id="PR00364">
    <property type="entry name" value="DISEASERSIST"/>
</dbReference>
<dbReference type="Gene3D" id="1.10.8.430">
    <property type="entry name" value="Helical domain of apoptotic protease-activating factors"/>
    <property type="match status" value="1"/>
</dbReference>
<dbReference type="InterPro" id="IPR002182">
    <property type="entry name" value="NB-ARC"/>
</dbReference>
<dbReference type="GO" id="GO:0005737">
    <property type="term" value="C:cytoplasm"/>
    <property type="evidence" value="ECO:0007669"/>
    <property type="project" value="UniProtKB-SubCell"/>
</dbReference>
<accession>A0A6P6SNZ6</accession>
<dbReference type="Proteomes" id="UP001652660">
    <property type="component" value="Chromosome 6c"/>
</dbReference>
<dbReference type="SUPFAM" id="SSF52540">
    <property type="entry name" value="P-loop containing nucleoside triphosphate hydrolases"/>
    <property type="match status" value="1"/>
</dbReference>
<organism evidence="3 4">
    <name type="scientific">Coffea arabica</name>
    <name type="common">Arabian coffee</name>
    <dbReference type="NCBI Taxonomy" id="13443"/>
    <lineage>
        <taxon>Eukaryota</taxon>
        <taxon>Viridiplantae</taxon>
        <taxon>Streptophyta</taxon>
        <taxon>Embryophyta</taxon>
        <taxon>Tracheophyta</taxon>
        <taxon>Spermatophyta</taxon>
        <taxon>Magnoliopsida</taxon>
        <taxon>eudicotyledons</taxon>
        <taxon>Gunneridae</taxon>
        <taxon>Pentapetalae</taxon>
        <taxon>asterids</taxon>
        <taxon>lamiids</taxon>
        <taxon>Gentianales</taxon>
        <taxon>Rubiaceae</taxon>
        <taxon>Ixoroideae</taxon>
        <taxon>Gardenieae complex</taxon>
        <taxon>Bertiereae - Coffeeae clade</taxon>
        <taxon>Coffeeae</taxon>
        <taxon>Coffea</taxon>
    </lineage>
</organism>
<dbReference type="InterPro" id="IPR044974">
    <property type="entry name" value="Disease_R_plants"/>
</dbReference>
<reference evidence="3" key="1">
    <citation type="journal article" date="2025" name="Foods">
        <title>Unveiling the Microbial Signatures of Arabica Coffee Cherries: Insights into Ripeness Specific Diversity, Functional Traits, and Implications for Quality and Safety.</title>
        <authorList>
            <consortium name="RefSeq"/>
            <person name="Tenea G.N."/>
            <person name="Cifuentes V."/>
            <person name="Reyes P."/>
            <person name="Cevallos-Vallejos M."/>
        </authorList>
    </citation>
    <scope>NUCLEOTIDE SEQUENCE [LARGE SCALE GENOMIC DNA]</scope>
</reference>
<reference evidence="4" key="2">
    <citation type="submission" date="2025-08" db="UniProtKB">
        <authorList>
            <consortium name="RefSeq"/>
        </authorList>
    </citation>
    <scope>IDENTIFICATION</scope>
    <source>
        <tissue evidence="4">Leaves</tissue>
    </source>
</reference>
<dbReference type="AlphaFoldDB" id="A0A6P6SNZ6"/>
<dbReference type="GO" id="GO:0098542">
    <property type="term" value="P:defense response to other organism"/>
    <property type="evidence" value="ECO:0007669"/>
    <property type="project" value="TreeGrafter"/>
</dbReference>
<evidence type="ECO:0000313" key="4">
    <source>
        <dbReference type="RefSeq" id="XP_027067608.1"/>
    </source>
</evidence>
<dbReference type="GO" id="GO:0043531">
    <property type="term" value="F:ADP binding"/>
    <property type="evidence" value="ECO:0007669"/>
    <property type="project" value="InterPro"/>
</dbReference>
<name>A0A6P6SNZ6_COFAR</name>
<dbReference type="Gene3D" id="3.40.50.300">
    <property type="entry name" value="P-loop containing nucleotide triphosphate hydrolases"/>
    <property type="match status" value="1"/>
</dbReference>
<dbReference type="OrthoDB" id="3027644at2759"/>
<keyword evidence="3" id="KW-1185">Reference proteome</keyword>
<feature type="domain" description="NB-ARC" evidence="2">
    <location>
        <begin position="2"/>
        <end position="89"/>
    </location>
</feature>
<protein>
    <submittedName>
        <fullName evidence="4">Late blight resistance protein homolog R1A-3</fullName>
    </submittedName>
</protein>
<evidence type="ECO:0000256" key="1">
    <source>
        <dbReference type="ARBA" id="ARBA00022614"/>
    </source>
</evidence>
<evidence type="ECO:0000313" key="3">
    <source>
        <dbReference type="Proteomes" id="UP001652660"/>
    </source>
</evidence>
<dbReference type="PANTHER" id="PTHR23155">
    <property type="entry name" value="DISEASE RESISTANCE PROTEIN RP"/>
    <property type="match status" value="1"/>
</dbReference>
<gene>
    <name evidence="4" type="primary">LOC113693244</name>
</gene>
<dbReference type="GeneID" id="113693244"/>
<dbReference type="InterPro" id="IPR042197">
    <property type="entry name" value="Apaf_helical"/>
</dbReference>
<dbReference type="InterPro" id="IPR027417">
    <property type="entry name" value="P-loop_NTPase"/>
</dbReference>
<dbReference type="PANTHER" id="PTHR23155:SF1152">
    <property type="entry name" value="AAA+ ATPASE DOMAIN-CONTAINING PROTEIN"/>
    <property type="match status" value="1"/>
</dbReference>
<dbReference type="Pfam" id="PF00931">
    <property type="entry name" value="NB-ARC"/>
    <property type="match status" value="1"/>
</dbReference>
<dbReference type="RefSeq" id="XP_027067608.1">
    <property type="nucleotide sequence ID" value="XM_027211807.1"/>
</dbReference>
<keyword evidence="1" id="KW-0433">Leucine-rich repeat</keyword>
<sequence>MSEEDLAHQVKRSLLRKRYLIVLDDVWDIEAWNRLEASFLDNGNGSRVILTSRLHDVAPQDKLHHETHSLRQLTPDQSWDLLKAKLYPGKDLTPKLCELQQQVVEICQGLPLTVVILAGILSSMDRRDWKEVVEGLSLRNVSSIEQCIATLELSYKHLSDNLKHKRSEDVANDYLMQLISRNLVIVSKPGSIDGQSLSHSRFVV</sequence>
<evidence type="ECO:0000259" key="2">
    <source>
        <dbReference type="Pfam" id="PF00931"/>
    </source>
</evidence>